<dbReference type="GO" id="GO:0016042">
    <property type="term" value="P:lipid catabolic process"/>
    <property type="evidence" value="ECO:0007669"/>
    <property type="project" value="UniProtKB-KW"/>
</dbReference>
<keyword evidence="6" id="KW-0442">Lipid degradation</keyword>
<organism evidence="9 10">
    <name type="scientific">Jaminaea rosea</name>
    <dbReference type="NCBI Taxonomy" id="1569628"/>
    <lineage>
        <taxon>Eukaryota</taxon>
        <taxon>Fungi</taxon>
        <taxon>Dikarya</taxon>
        <taxon>Basidiomycota</taxon>
        <taxon>Ustilaginomycotina</taxon>
        <taxon>Exobasidiomycetes</taxon>
        <taxon>Microstromatales</taxon>
        <taxon>Microstromatales incertae sedis</taxon>
        <taxon>Jaminaea</taxon>
    </lineage>
</organism>
<dbReference type="InterPro" id="IPR029058">
    <property type="entry name" value="AB_hydrolase_fold"/>
</dbReference>
<dbReference type="PANTHER" id="PTHR34853">
    <property type="match status" value="1"/>
</dbReference>
<keyword evidence="10" id="KW-1185">Reference proteome</keyword>
<dbReference type="GO" id="GO:0005576">
    <property type="term" value="C:extracellular region"/>
    <property type="evidence" value="ECO:0007669"/>
    <property type="project" value="UniProtKB-SubCell"/>
</dbReference>
<evidence type="ECO:0000256" key="1">
    <source>
        <dbReference type="ARBA" id="ARBA00001024"/>
    </source>
</evidence>
<evidence type="ECO:0000256" key="6">
    <source>
        <dbReference type="ARBA" id="ARBA00022963"/>
    </source>
</evidence>
<evidence type="ECO:0000313" key="10">
    <source>
        <dbReference type="Proteomes" id="UP000245884"/>
    </source>
</evidence>
<evidence type="ECO:0000313" key="9">
    <source>
        <dbReference type="EMBL" id="PWN27240.1"/>
    </source>
</evidence>
<feature type="compositionally biased region" description="Basic and acidic residues" evidence="8">
    <location>
        <begin position="457"/>
        <end position="471"/>
    </location>
</feature>
<proteinExistence type="predicted"/>
<dbReference type="GeneID" id="37029611"/>
<evidence type="ECO:0000256" key="8">
    <source>
        <dbReference type="SAM" id="MobiDB-lite"/>
    </source>
</evidence>
<dbReference type="SUPFAM" id="SSF53474">
    <property type="entry name" value="alpha/beta-Hydrolases"/>
    <property type="match status" value="1"/>
</dbReference>
<dbReference type="PANTHER" id="PTHR34853:SF1">
    <property type="entry name" value="LIPASE 5"/>
    <property type="match status" value="1"/>
</dbReference>
<dbReference type="EC" id="3.1.1.3" evidence="3"/>
<keyword evidence="4" id="KW-0964">Secreted</keyword>
<dbReference type="OrthoDB" id="2373480at2759"/>
<name>A0A316UPN9_9BASI</name>
<feature type="compositionally biased region" description="Low complexity" evidence="8">
    <location>
        <begin position="441"/>
        <end position="453"/>
    </location>
</feature>
<dbReference type="RefSeq" id="XP_025361852.1">
    <property type="nucleotide sequence ID" value="XM_025507788.1"/>
</dbReference>
<feature type="region of interest" description="Disordered" evidence="8">
    <location>
        <begin position="441"/>
        <end position="505"/>
    </location>
</feature>
<dbReference type="Gene3D" id="1.10.260.130">
    <property type="match status" value="1"/>
</dbReference>
<feature type="compositionally biased region" description="Polar residues" evidence="8">
    <location>
        <begin position="480"/>
        <end position="490"/>
    </location>
</feature>
<comment type="subcellular location">
    <subcellularLocation>
        <location evidence="2">Secreted</location>
    </subcellularLocation>
</comment>
<keyword evidence="5" id="KW-0378">Hydrolase</keyword>
<dbReference type="EMBL" id="KZ819669">
    <property type="protein sequence ID" value="PWN27240.1"/>
    <property type="molecule type" value="Genomic_DNA"/>
</dbReference>
<dbReference type="Proteomes" id="UP000245884">
    <property type="component" value="Unassembled WGS sequence"/>
</dbReference>
<evidence type="ECO:0000256" key="5">
    <source>
        <dbReference type="ARBA" id="ARBA00022801"/>
    </source>
</evidence>
<keyword evidence="7" id="KW-0443">Lipid metabolism</keyword>
<protein>
    <recommendedName>
        <fullName evidence="3">triacylglycerol lipase</fullName>
        <ecNumber evidence="3">3.1.1.3</ecNumber>
    </recommendedName>
</protein>
<dbReference type="GO" id="GO:0004806">
    <property type="term" value="F:triacylglycerol lipase activity"/>
    <property type="evidence" value="ECO:0007669"/>
    <property type="project" value="UniProtKB-EC"/>
</dbReference>
<comment type="catalytic activity">
    <reaction evidence="1">
        <text>a triacylglycerol + H2O = a diacylglycerol + a fatty acid + H(+)</text>
        <dbReference type="Rhea" id="RHEA:12044"/>
        <dbReference type="ChEBI" id="CHEBI:15377"/>
        <dbReference type="ChEBI" id="CHEBI:15378"/>
        <dbReference type="ChEBI" id="CHEBI:17855"/>
        <dbReference type="ChEBI" id="CHEBI:18035"/>
        <dbReference type="ChEBI" id="CHEBI:28868"/>
        <dbReference type="EC" id="3.1.1.3"/>
    </reaction>
</comment>
<accession>A0A316UPN9</accession>
<dbReference type="Pfam" id="PF03583">
    <property type="entry name" value="LIP"/>
    <property type="match status" value="1"/>
</dbReference>
<evidence type="ECO:0000256" key="7">
    <source>
        <dbReference type="ARBA" id="ARBA00023098"/>
    </source>
</evidence>
<sequence length="505" mass="54027">MVAAGASIHPRLLGPLGPKPKPAFPPPSMDPFYKLPANLSAYKLGDVIRSRPIDLSSFGPEAASAYHVLYRTTGQSGNQTVPDATVTTLVAPKFPAPGPPRIVTVGTPVNSAAIDCAPSYTYIAGTTSNNTLEVTALLTPVSAVHQGWWANSPDFEGSKAAWLVGHIEGQAMLDSMRVAERHVETMPAALGKQAIHGINGYSGGSHAVMWAAQLASTYAPELNIAGVVAGGLPANVEETVHYLDGTGSATLGYIGAAGLGNGYPELDRMLRQRVKPGMPADIFEAVHTGVSCAQDAYLNGPLKLDDGFRLDAQGRNISEDPTLKAVFAQENLGANQPPIVNFPIYLMHSRGDEIVPYNQSRAYAESQCAQGATIEFESLASGIHVLTGVQAQPVFITRLRRYFADKLAGKKPTRTCSYPETLWYPNPLDVAENILGPLANSQMQQQQSQVQNSDAPQKAKDTKSQQEEQGKTHPRPPTTPQKANPLTTGSPGYHKKIRSSFRFLV</sequence>
<gene>
    <name evidence="9" type="ORF">BDZ90DRAFT_253268</name>
</gene>
<dbReference type="AlphaFoldDB" id="A0A316UPN9"/>
<reference evidence="9 10" key="1">
    <citation type="journal article" date="2018" name="Mol. Biol. Evol.">
        <title>Broad Genomic Sampling Reveals a Smut Pathogenic Ancestry of the Fungal Clade Ustilaginomycotina.</title>
        <authorList>
            <person name="Kijpornyongpan T."/>
            <person name="Mondo S.J."/>
            <person name="Barry K."/>
            <person name="Sandor L."/>
            <person name="Lee J."/>
            <person name="Lipzen A."/>
            <person name="Pangilinan J."/>
            <person name="LaButti K."/>
            <person name="Hainaut M."/>
            <person name="Henrissat B."/>
            <person name="Grigoriev I.V."/>
            <person name="Spatafora J.W."/>
            <person name="Aime M.C."/>
        </authorList>
    </citation>
    <scope>NUCLEOTIDE SEQUENCE [LARGE SCALE GENOMIC DNA]</scope>
    <source>
        <strain evidence="9 10">MCA 5214</strain>
    </source>
</reference>
<dbReference type="Gene3D" id="3.40.50.1820">
    <property type="entry name" value="alpha/beta hydrolase"/>
    <property type="match status" value="1"/>
</dbReference>
<evidence type="ECO:0000256" key="3">
    <source>
        <dbReference type="ARBA" id="ARBA00013279"/>
    </source>
</evidence>
<evidence type="ECO:0000256" key="4">
    <source>
        <dbReference type="ARBA" id="ARBA00022525"/>
    </source>
</evidence>
<dbReference type="InterPro" id="IPR005152">
    <property type="entry name" value="Lipase_secreted"/>
</dbReference>
<evidence type="ECO:0000256" key="2">
    <source>
        <dbReference type="ARBA" id="ARBA00004613"/>
    </source>
</evidence>